<evidence type="ECO:0000256" key="7">
    <source>
        <dbReference type="ARBA" id="ARBA00022679"/>
    </source>
</evidence>
<feature type="compositionally biased region" description="Basic and acidic residues" evidence="12">
    <location>
        <begin position="655"/>
        <end position="666"/>
    </location>
</feature>
<gene>
    <name evidence="10 14" type="primary">glgB</name>
    <name evidence="14" type="ORF">H8709_09385</name>
</gene>
<dbReference type="Gene3D" id="2.60.40.1180">
    <property type="entry name" value="Golgi alpha-mannosidase II"/>
    <property type="match status" value="1"/>
</dbReference>
<dbReference type="CDD" id="cd11322">
    <property type="entry name" value="AmyAc_Glg_BE"/>
    <property type="match status" value="1"/>
</dbReference>
<feature type="region of interest" description="Disordered" evidence="12">
    <location>
        <begin position="630"/>
        <end position="666"/>
    </location>
</feature>
<comment type="function">
    <text evidence="2 10">Catalyzes the formation of the alpha-1,6-glucosidic linkages in glycogen by scission of a 1,4-alpha-linked oligosaccharide from growing alpha-1,4-glucan chains and the subsequent attachment of the oligosaccharide to the alpha-1,6 position.</text>
</comment>
<comment type="catalytic activity">
    <reaction evidence="1 10">
        <text>Transfers a segment of a (1-&gt;4)-alpha-D-glucan chain to a primary hydroxy group in a similar glucan chain.</text>
        <dbReference type="EC" id="2.4.1.18"/>
    </reaction>
</comment>
<keyword evidence="7 10" id="KW-0808">Transferase</keyword>
<dbReference type="PANTHER" id="PTHR43651">
    <property type="entry name" value="1,4-ALPHA-GLUCAN-BRANCHING ENZYME"/>
    <property type="match status" value="1"/>
</dbReference>
<dbReference type="CDD" id="cd02855">
    <property type="entry name" value="E_set_GBE_prok_N"/>
    <property type="match status" value="1"/>
</dbReference>
<feature type="active site" description="Nucleophile" evidence="10 11">
    <location>
        <position position="310"/>
    </location>
</feature>
<dbReference type="InterPro" id="IPR004193">
    <property type="entry name" value="Glyco_hydro_13_N"/>
</dbReference>
<evidence type="ECO:0000256" key="8">
    <source>
        <dbReference type="ARBA" id="ARBA00023056"/>
    </source>
</evidence>
<evidence type="ECO:0000256" key="12">
    <source>
        <dbReference type="SAM" id="MobiDB-lite"/>
    </source>
</evidence>
<dbReference type="InterPro" id="IPR006407">
    <property type="entry name" value="GlgB"/>
</dbReference>
<feature type="domain" description="Glycosyl hydrolase family 13 catalytic" evidence="13">
    <location>
        <begin position="153"/>
        <end position="507"/>
    </location>
</feature>
<dbReference type="EC" id="2.4.1.18" evidence="10"/>
<dbReference type="InterPro" id="IPR006048">
    <property type="entry name" value="A-amylase/branching_C"/>
</dbReference>
<name>A0A926EEM0_9FIRM</name>
<dbReference type="NCBIfam" id="NF003811">
    <property type="entry name" value="PRK05402.1"/>
    <property type="match status" value="1"/>
</dbReference>
<comment type="subunit">
    <text evidence="10">Monomer.</text>
</comment>
<evidence type="ECO:0000313" key="14">
    <source>
        <dbReference type="EMBL" id="MBC8571039.1"/>
    </source>
</evidence>
<dbReference type="Pfam" id="PF00128">
    <property type="entry name" value="Alpha-amylase"/>
    <property type="match status" value="1"/>
</dbReference>
<dbReference type="NCBIfam" id="TIGR01515">
    <property type="entry name" value="branching_enzym"/>
    <property type="match status" value="1"/>
</dbReference>
<dbReference type="SUPFAM" id="SSF51011">
    <property type="entry name" value="Glycosyl hydrolase domain"/>
    <property type="match status" value="1"/>
</dbReference>
<dbReference type="AlphaFoldDB" id="A0A926EEM0"/>
<evidence type="ECO:0000256" key="4">
    <source>
        <dbReference type="ARBA" id="ARBA00009000"/>
    </source>
</evidence>
<dbReference type="GO" id="GO:0005978">
    <property type="term" value="P:glycogen biosynthetic process"/>
    <property type="evidence" value="ECO:0007669"/>
    <property type="project" value="UniProtKB-UniRule"/>
</dbReference>
<evidence type="ECO:0000256" key="2">
    <source>
        <dbReference type="ARBA" id="ARBA00002953"/>
    </source>
</evidence>
<keyword evidence="8 10" id="KW-0320">Glycogen biosynthesis</keyword>
<evidence type="ECO:0000256" key="1">
    <source>
        <dbReference type="ARBA" id="ARBA00000826"/>
    </source>
</evidence>
<evidence type="ECO:0000256" key="3">
    <source>
        <dbReference type="ARBA" id="ARBA00004964"/>
    </source>
</evidence>
<keyword evidence="6 10" id="KW-0328">Glycosyltransferase</keyword>
<evidence type="ECO:0000256" key="6">
    <source>
        <dbReference type="ARBA" id="ARBA00022676"/>
    </source>
</evidence>
<evidence type="ECO:0000256" key="10">
    <source>
        <dbReference type="HAMAP-Rule" id="MF_00685"/>
    </source>
</evidence>
<dbReference type="InterPro" id="IPR017853">
    <property type="entry name" value="GH"/>
</dbReference>
<dbReference type="HAMAP" id="MF_00685">
    <property type="entry name" value="GlgB"/>
    <property type="match status" value="1"/>
</dbReference>
<evidence type="ECO:0000313" key="15">
    <source>
        <dbReference type="Proteomes" id="UP000660861"/>
    </source>
</evidence>
<dbReference type="GO" id="GO:0004553">
    <property type="term" value="F:hydrolase activity, hydrolyzing O-glycosyl compounds"/>
    <property type="evidence" value="ECO:0007669"/>
    <property type="project" value="InterPro"/>
</dbReference>
<dbReference type="InterPro" id="IPR044143">
    <property type="entry name" value="GlgB_N_E_set_prok"/>
</dbReference>
<dbReference type="GO" id="GO:0005829">
    <property type="term" value="C:cytosol"/>
    <property type="evidence" value="ECO:0007669"/>
    <property type="project" value="TreeGrafter"/>
</dbReference>
<dbReference type="SUPFAM" id="SSF51445">
    <property type="entry name" value="(Trans)glycosidases"/>
    <property type="match status" value="1"/>
</dbReference>
<dbReference type="Proteomes" id="UP000660861">
    <property type="component" value="Unassembled WGS sequence"/>
</dbReference>
<accession>A0A926EEM0</accession>
<sequence length="666" mass="77582">MANSSKKNNVPLYLFHQGTNFKAYEFLGAHPAKRGRSEGAVFRTWAPHAQSVSVVGDFNDWDPQKHPMKKLSDAGLWEGFIPRVERFDTYKYCITAEDGRQILKADPYAFHSETRPYTGSKFYDISGFPWGDEKWIEEQKSANHYQQPINIYEVHFGSWKQKENGDPYSYGELADELIPYVKEMGYTHVELLPVCEYPFDGSWGYQVTGYFAPTSRYGEPKGLMEFINKMHKNKIGVIIDWVPAHFPKDEHGLYEFDGGYCYEYSDIQKREHSHWGTRIFDFGRNEVVSFLVSNAMFWVEQYHVDGIRVDAVASMLYLDYGKEDWEWTPNKNGGRENLEAVEFLRTLNKAVLSEHPEVMMIAEESTAWPLVTKPTFVGGLGFNFKWNMGWMNDMISYMSLDPLFRCYNHDKITFSLCYAFAENYVLPISHDEVVHGKCSLIGKMPGEYEQKFAGVRAFLGYMYAHPGKKLLFMGQEFGQFIEWDYKKGLDWMLLDYPMHQKLRDFVKELNLFYRKNPPMWQVDDSWDGFTWISHDDNTQNIIAFRRIDEKGNEIIIVCNFAPVKREHYRIGVPDYCHFKELLNSDDVRFGGTGVQNTEPVKVDDIPLHGYETSMEITIPPLSTVYFKGLRKRKRSKVKAVPAVKEAKQAPRRKKKEPEKQEEATDK</sequence>
<keyword evidence="9 10" id="KW-0119">Carbohydrate metabolism</keyword>
<comment type="similarity">
    <text evidence="4 10">Belongs to the glycosyl hydrolase 13 family. GlgB subfamily.</text>
</comment>
<keyword evidence="5 10" id="KW-0321">Glycogen metabolism</keyword>
<comment type="pathway">
    <text evidence="3 10">Glycan biosynthesis; glycogen biosynthesis.</text>
</comment>
<evidence type="ECO:0000256" key="11">
    <source>
        <dbReference type="PIRSR" id="PIRSR000463-1"/>
    </source>
</evidence>
<dbReference type="NCBIfam" id="NF008967">
    <property type="entry name" value="PRK12313.1"/>
    <property type="match status" value="1"/>
</dbReference>
<feature type="active site" description="Proton donor" evidence="10 11">
    <location>
        <position position="363"/>
    </location>
</feature>
<dbReference type="FunFam" id="3.20.20.80:FF:000003">
    <property type="entry name" value="1,4-alpha-glucan branching enzyme GlgB"/>
    <property type="match status" value="1"/>
</dbReference>
<dbReference type="PIRSF" id="PIRSF000463">
    <property type="entry name" value="GlgB"/>
    <property type="match status" value="1"/>
</dbReference>
<proteinExistence type="inferred from homology"/>
<dbReference type="InterPro" id="IPR006047">
    <property type="entry name" value="GH13_cat_dom"/>
</dbReference>
<dbReference type="PANTHER" id="PTHR43651:SF3">
    <property type="entry name" value="1,4-ALPHA-GLUCAN-BRANCHING ENZYME"/>
    <property type="match status" value="1"/>
</dbReference>
<dbReference type="GO" id="GO:0043169">
    <property type="term" value="F:cation binding"/>
    <property type="evidence" value="ECO:0007669"/>
    <property type="project" value="InterPro"/>
</dbReference>
<dbReference type="InterPro" id="IPR037439">
    <property type="entry name" value="Branching_enzy"/>
</dbReference>
<evidence type="ECO:0000256" key="5">
    <source>
        <dbReference type="ARBA" id="ARBA00022600"/>
    </source>
</evidence>
<dbReference type="SMART" id="SM00642">
    <property type="entry name" value="Aamy"/>
    <property type="match status" value="1"/>
</dbReference>
<evidence type="ECO:0000259" key="13">
    <source>
        <dbReference type="SMART" id="SM00642"/>
    </source>
</evidence>
<comment type="caution">
    <text evidence="14">The sequence shown here is derived from an EMBL/GenBank/DDBJ whole genome shotgun (WGS) entry which is preliminary data.</text>
</comment>
<organism evidence="14 15">
    <name type="scientific">Zongyangia hominis</name>
    <dbReference type="NCBI Taxonomy" id="2763677"/>
    <lineage>
        <taxon>Bacteria</taxon>
        <taxon>Bacillati</taxon>
        <taxon>Bacillota</taxon>
        <taxon>Clostridia</taxon>
        <taxon>Eubacteriales</taxon>
        <taxon>Oscillospiraceae</taxon>
        <taxon>Zongyangia</taxon>
    </lineage>
</organism>
<dbReference type="GO" id="GO:0003844">
    <property type="term" value="F:1,4-alpha-glucan branching enzyme activity"/>
    <property type="evidence" value="ECO:0007669"/>
    <property type="project" value="UniProtKB-UniRule"/>
</dbReference>
<dbReference type="Gene3D" id="3.20.20.80">
    <property type="entry name" value="Glycosidases"/>
    <property type="match status" value="1"/>
</dbReference>
<dbReference type="Pfam" id="PF02806">
    <property type="entry name" value="Alpha-amylase_C"/>
    <property type="match status" value="1"/>
</dbReference>
<dbReference type="Gene3D" id="2.60.40.10">
    <property type="entry name" value="Immunoglobulins"/>
    <property type="match status" value="1"/>
</dbReference>
<dbReference type="InterPro" id="IPR013783">
    <property type="entry name" value="Ig-like_fold"/>
</dbReference>
<dbReference type="EMBL" id="JACRTC010000006">
    <property type="protein sequence ID" value="MBC8571039.1"/>
    <property type="molecule type" value="Genomic_DNA"/>
</dbReference>
<dbReference type="RefSeq" id="WP_262398129.1">
    <property type="nucleotide sequence ID" value="NZ_JACRTC010000006.1"/>
</dbReference>
<reference evidence="14" key="1">
    <citation type="submission" date="2020-08" db="EMBL/GenBank/DDBJ databases">
        <title>Genome public.</title>
        <authorList>
            <person name="Liu C."/>
            <person name="Sun Q."/>
        </authorList>
    </citation>
    <scope>NUCLEOTIDE SEQUENCE</scope>
    <source>
        <strain evidence="14">NSJ-54</strain>
    </source>
</reference>
<dbReference type="InterPro" id="IPR013780">
    <property type="entry name" value="Glyco_hydro_b"/>
</dbReference>
<keyword evidence="15" id="KW-1185">Reference proteome</keyword>
<protein>
    <recommendedName>
        <fullName evidence="10">1,4-alpha-glucan branching enzyme GlgB</fullName>
        <ecNumber evidence="10">2.4.1.18</ecNumber>
    </recommendedName>
    <alternativeName>
        <fullName evidence="10">1,4-alpha-D-glucan:1,4-alpha-D-glucan 6-glucosyl-transferase</fullName>
    </alternativeName>
    <alternativeName>
        <fullName evidence="10">Alpha-(1-&gt;4)-glucan branching enzyme</fullName>
    </alternativeName>
    <alternativeName>
        <fullName evidence="10">Glycogen branching enzyme</fullName>
        <shortName evidence="10">BE</shortName>
    </alternativeName>
</protein>
<dbReference type="FunFam" id="2.60.40.1180:FF:000002">
    <property type="entry name" value="1,4-alpha-glucan branching enzyme GlgB"/>
    <property type="match status" value="1"/>
</dbReference>
<evidence type="ECO:0000256" key="9">
    <source>
        <dbReference type="ARBA" id="ARBA00023277"/>
    </source>
</evidence>
<dbReference type="Pfam" id="PF02922">
    <property type="entry name" value="CBM_48"/>
    <property type="match status" value="1"/>
</dbReference>